<protein>
    <submittedName>
        <fullName evidence="3">Uncharacterized protein</fullName>
    </submittedName>
</protein>
<reference evidence="3" key="1">
    <citation type="submission" date="2018-11" db="EMBL/GenBank/DDBJ databases">
        <authorList>
            <person name="Alioto T."/>
            <person name="Alioto T."/>
        </authorList>
    </citation>
    <scope>NUCLEOTIDE SEQUENCE</scope>
</reference>
<organism evidence="3 4">
    <name type="scientific">Mytilus galloprovincialis</name>
    <name type="common">Mediterranean mussel</name>
    <dbReference type="NCBI Taxonomy" id="29158"/>
    <lineage>
        <taxon>Eukaryota</taxon>
        <taxon>Metazoa</taxon>
        <taxon>Spiralia</taxon>
        <taxon>Lophotrochozoa</taxon>
        <taxon>Mollusca</taxon>
        <taxon>Bivalvia</taxon>
        <taxon>Autobranchia</taxon>
        <taxon>Pteriomorphia</taxon>
        <taxon>Mytilida</taxon>
        <taxon>Mytiloidea</taxon>
        <taxon>Mytilidae</taxon>
        <taxon>Mytilinae</taxon>
        <taxon>Mytilus</taxon>
    </lineage>
</organism>
<keyword evidence="4" id="KW-1185">Reference proteome</keyword>
<dbReference type="AlphaFoldDB" id="A0A8B6GKI0"/>
<name>A0A8B6GKI0_MYTGA</name>
<keyword evidence="2" id="KW-0472">Membrane</keyword>
<evidence type="ECO:0000256" key="2">
    <source>
        <dbReference type="SAM" id="Phobius"/>
    </source>
</evidence>
<keyword evidence="2" id="KW-1133">Transmembrane helix</keyword>
<keyword evidence="2" id="KW-0812">Transmembrane</keyword>
<feature type="transmembrane region" description="Helical" evidence="2">
    <location>
        <begin position="20"/>
        <end position="44"/>
    </location>
</feature>
<feature type="region of interest" description="Disordered" evidence="1">
    <location>
        <begin position="134"/>
        <end position="160"/>
    </location>
</feature>
<proteinExistence type="predicted"/>
<gene>
    <name evidence="3" type="ORF">MGAL_10B086616</name>
</gene>
<evidence type="ECO:0000256" key="1">
    <source>
        <dbReference type="SAM" id="MobiDB-lite"/>
    </source>
</evidence>
<sequence>MSVELELYSILCFVDTDTTLYIGIGIGSVVVVIALFVIVAIIIIRRKSNKNTDSTEVKPEVDCNNDDSDGLKYNCLYNRSEQQEIMEGDYHTVEVEGKPYSTEKQNFGSDYSAVDGNYSSVDIVNMPAKDCSKTDNKIKSSSITTPSSEIQRTEEDTSTNVKHVTPMADSNVEYAVVDKSGITGKKVKHISAPNDSNVEYAVIDKKINI</sequence>
<accession>A0A8B6GKI0</accession>
<dbReference type="OrthoDB" id="6140905at2759"/>
<dbReference type="Proteomes" id="UP000596742">
    <property type="component" value="Unassembled WGS sequence"/>
</dbReference>
<comment type="caution">
    <text evidence="3">The sequence shown here is derived from an EMBL/GenBank/DDBJ whole genome shotgun (WGS) entry which is preliminary data.</text>
</comment>
<evidence type="ECO:0000313" key="4">
    <source>
        <dbReference type="Proteomes" id="UP000596742"/>
    </source>
</evidence>
<dbReference type="EMBL" id="UYJE01008580">
    <property type="protein sequence ID" value="VDI64983.1"/>
    <property type="molecule type" value="Genomic_DNA"/>
</dbReference>
<evidence type="ECO:0000313" key="3">
    <source>
        <dbReference type="EMBL" id="VDI64983.1"/>
    </source>
</evidence>
<feature type="compositionally biased region" description="Low complexity" evidence="1">
    <location>
        <begin position="139"/>
        <end position="148"/>
    </location>
</feature>